<proteinExistence type="predicted"/>
<accession>A0ABN6KN39</accession>
<dbReference type="EMBL" id="AP025028">
    <property type="protein sequence ID" value="BDA80250.1"/>
    <property type="molecule type" value="Genomic_DNA"/>
</dbReference>
<gene>
    <name evidence="1" type="ORF">LPTSP3_g31800</name>
</gene>
<sequence>MAAFEVYRDVSDIFPNILKKKSIIGNTFAEREFIFELINKNTSIRQDYQLKTIRDKSFHGKQSHNKNQKKT</sequence>
<evidence type="ECO:0000313" key="2">
    <source>
        <dbReference type="Proteomes" id="UP000245263"/>
    </source>
</evidence>
<organism evidence="1 2">
    <name type="scientific">Leptospira kobayashii</name>
    <dbReference type="NCBI Taxonomy" id="1917830"/>
    <lineage>
        <taxon>Bacteria</taxon>
        <taxon>Pseudomonadati</taxon>
        <taxon>Spirochaetota</taxon>
        <taxon>Spirochaetia</taxon>
        <taxon>Leptospirales</taxon>
        <taxon>Leptospiraceae</taxon>
        <taxon>Leptospira</taxon>
    </lineage>
</organism>
<keyword evidence="2" id="KW-1185">Reference proteome</keyword>
<reference evidence="1 2" key="1">
    <citation type="submission" date="2021-08" db="EMBL/GenBank/DDBJ databases">
        <title>Complete genome sequence of Leptospira kobayashii strain E30.</title>
        <authorList>
            <person name="Nakao R."/>
            <person name="Nakamura S."/>
            <person name="Masuzawa T."/>
            <person name="Koizumi N."/>
        </authorList>
    </citation>
    <scope>NUCLEOTIDE SEQUENCE [LARGE SCALE GENOMIC DNA]</scope>
    <source>
        <strain evidence="1 2">E30</strain>
    </source>
</reference>
<protein>
    <submittedName>
        <fullName evidence="1">Uncharacterized protein</fullName>
    </submittedName>
</protein>
<evidence type="ECO:0000313" key="1">
    <source>
        <dbReference type="EMBL" id="BDA80250.1"/>
    </source>
</evidence>
<dbReference type="Proteomes" id="UP000245263">
    <property type="component" value="Chromosome 1"/>
</dbReference>
<name>A0ABN6KN39_9LEPT</name>